<dbReference type="PROSITE" id="PS51257">
    <property type="entry name" value="PROKAR_LIPOPROTEIN"/>
    <property type="match status" value="1"/>
</dbReference>
<evidence type="ECO:0000256" key="1">
    <source>
        <dbReference type="SAM" id="SignalP"/>
    </source>
</evidence>
<keyword evidence="1" id="KW-0732">Signal</keyword>
<organism evidence="2 3">
    <name type="scientific">Pyricularia oryzae</name>
    <name type="common">Rice blast fungus</name>
    <name type="synonym">Magnaporthe oryzae</name>
    <dbReference type="NCBI Taxonomy" id="318829"/>
    <lineage>
        <taxon>Eukaryota</taxon>
        <taxon>Fungi</taxon>
        <taxon>Dikarya</taxon>
        <taxon>Ascomycota</taxon>
        <taxon>Pezizomycotina</taxon>
        <taxon>Sordariomycetes</taxon>
        <taxon>Sordariomycetidae</taxon>
        <taxon>Magnaporthales</taxon>
        <taxon>Pyriculariaceae</taxon>
        <taxon>Pyricularia</taxon>
    </lineage>
</organism>
<protein>
    <submittedName>
        <fullName evidence="2">Uncharacterized protein</fullName>
    </submittedName>
</protein>
<dbReference type="Proteomes" id="UP000294847">
    <property type="component" value="Chromosome 3"/>
</dbReference>
<dbReference type="AlphaFoldDB" id="A0A4P7NCL3"/>
<evidence type="ECO:0000313" key="2">
    <source>
        <dbReference type="EMBL" id="QBZ58380.1"/>
    </source>
</evidence>
<sequence length="59" mass="6704">MRFSAILPLFLAALASAGCYRDCMDVADHTDFCRALCNGQLVFHPEAWEQYKKQHGIKD</sequence>
<feature type="signal peptide" evidence="1">
    <location>
        <begin position="1"/>
        <end position="17"/>
    </location>
</feature>
<name>A0A4P7NCL3_PYROR</name>
<dbReference type="EMBL" id="CP034206">
    <property type="protein sequence ID" value="QBZ58380.1"/>
    <property type="molecule type" value="Genomic_DNA"/>
</dbReference>
<accession>A0A4P7NCL3</accession>
<gene>
    <name evidence="2" type="ORF">PoMZ_03332</name>
</gene>
<feature type="chain" id="PRO_5020455920" evidence="1">
    <location>
        <begin position="18"/>
        <end position="59"/>
    </location>
</feature>
<reference evidence="2 3" key="1">
    <citation type="journal article" date="2019" name="Mol. Biol. Evol.">
        <title>Blast fungal genomes show frequent chromosomal changes, gene gains and losses, and effector gene turnover.</title>
        <authorList>
            <person name="Gomez Luciano L.B."/>
            <person name="Jason Tsai I."/>
            <person name="Chuma I."/>
            <person name="Tosa Y."/>
            <person name="Chen Y.H."/>
            <person name="Li J.Y."/>
            <person name="Li M.Y."/>
            <person name="Jade Lu M.Y."/>
            <person name="Nakayashiki H."/>
            <person name="Li W.H."/>
        </authorList>
    </citation>
    <scope>NUCLEOTIDE SEQUENCE [LARGE SCALE GENOMIC DNA]</scope>
    <source>
        <strain evidence="2">MZ5-1-6</strain>
    </source>
</reference>
<evidence type="ECO:0000313" key="3">
    <source>
        <dbReference type="Proteomes" id="UP000294847"/>
    </source>
</evidence>
<proteinExistence type="predicted"/>